<dbReference type="STRING" id="602072.A0A1R3RYY5"/>
<dbReference type="InterPro" id="IPR014352">
    <property type="entry name" value="FERM/acyl-CoA-bd_prot_sf"/>
</dbReference>
<evidence type="ECO:0000256" key="1">
    <source>
        <dbReference type="ARBA" id="ARBA00005567"/>
    </source>
</evidence>
<reference evidence="5" key="1">
    <citation type="journal article" date="2017" name="Genome Biol.">
        <title>Comparative genomics reveals high biological diversity and specific adaptations in the industrially and medically important fungal genus Aspergillus.</title>
        <authorList>
            <person name="de Vries R.P."/>
            <person name="Riley R."/>
            <person name="Wiebenga A."/>
            <person name="Aguilar-Osorio G."/>
            <person name="Amillis S."/>
            <person name="Uchima C.A."/>
            <person name="Anderluh G."/>
            <person name="Asadollahi M."/>
            <person name="Askin M."/>
            <person name="Barry K."/>
            <person name="Battaglia E."/>
            <person name="Bayram O."/>
            <person name="Benocci T."/>
            <person name="Braus-Stromeyer S.A."/>
            <person name="Caldana C."/>
            <person name="Canovas D."/>
            <person name="Cerqueira G.C."/>
            <person name="Chen F."/>
            <person name="Chen W."/>
            <person name="Choi C."/>
            <person name="Clum A."/>
            <person name="Dos Santos R.A."/>
            <person name="Damasio A.R."/>
            <person name="Diallinas G."/>
            <person name="Emri T."/>
            <person name="Fekete E."/>
            <person name="Flipphi M."/>
            <person name="Freyberg S."/>
            <person name="Gallo A."/>
            <person name="Gournas C."/>
            <person name="Habgood R."/>
            <person name="Hainaut M."/>
            <person name="Harispe M.L."/>
            <person name="Henrissat B."/>
            <person name="Hilden K.S."/>
            <person name="Hope R."/>
            <person name="Hossain A."/>
            <person name="Karabika E."/>
            <person name="Karaffa L."/>
            <person name="Karanyi Z."/>
            <person name="Krasevec N."/>
            <person name="Kuo A."/>
            <person name="Kusch H."/>
            <person name="LaButti K."/>
            <person name="Lagendijk E.L."/>
            <person name="Lapidus A."/>
            <person name="Levasseur A."/>
            <person name="Lindquist E."/>
            <person name="Lipzen A."/>
            <person name="Logrieco A.F."/>
            <person name="MacCabe A."/>
            <person name="Maekelae M.R."/>
            <person name="Malavazi I."/>
            <person name="Melin P."/>
            <person name="Meyer V."/>
            <person name="Mielnichuk N."/>
            <person name="Miskei M."/>
            <person name="Molnar A.P."/>
            <person name="Mule G."/>
            <person name="Ngan C.Y."/>
            <person name="Orejas M."/>
            <person name="Orosz E."/>
            <person name="Ouedraogo J.P."/>
            <person name="Overkamp K.M."/>
            <person name="Park H.-S."/>
            <person name="Perrone G."/>
            <person name="Piumi F."/>
            <person name="Punt P.J."/>
            <person name="Ram A.F."/>
            <person name="Ramon A."/>
            <person name="Rauscher S."/>
            <person name="Record E."/>
            <person name="Riano-Pachon D.M."/>
            <person name="Robert V."/>
            <person name="Roehrig J."/>
            <person name="Ruller R."/>
            <person name="Salamov A."/>
            <person name="Salih N.S."/>
            <person name="Samson R.A."/>
            <person name="Sandor E."/>
            <person name="Sanguinetti M."/>
            <person name="Schuetze T."/>
            <person name="Sepcic K."/>
            <person name="Shelest E."/>
            <person name="Sherlock G."/>
            <person name="Sophianopoulou V."/>
            <person name="Squina F.M."/>
            <person name="Sun H."/>
            <person name="Susca A."/>
            <person name="Todd R.B."/>
            <person name="Tsang A."/>
            <person name="Unkles S.E."/>
            <person name="van de Wiele N."/>
            <person name="van Rossen-Uffink D."/>
            <person name="Oliveira J.V."/>
            <person name="Vesth T.C."/>
            <person name="Visser J."/>
            <person name="Yu J.-H."/>
            <person name="Zhou M."/>
            <person name="Andersen M.R."/>
            <person name="Archer D.B."/>
            <person name="Baker S.E."/>
            <person name="Benoit I."/>
            <person name="Brakhage A.A."/>
            <person name="Braus G.H."/>
            <person name="Fischer R."/>
            <person name="Frisvad J.C."/>
            <person name="Goldman G.H."/>
            <person name="Houbraken J."/>
            <person name="Oakley B."/>
            <person name="Pocsi I."/>
            <person name="Scazzocchio C."/>
            <person name="Seiboth B."/>
            <person name="vanKuyk P.A."/>
            <person name="Wortman J."/>
            <person name="Dyer P.S."/>
            <person name="Grigoriev I.V."/>
        </authorList>
    </citation>
    <scope>NUCLEOTIDE SEQUENCE [LARGE SCALE GENOMIC DNA]</scope>
    <source>
        <strain evidence="5">ITEM 5010</strain>
    </source>
</reference>
<dbReference type="InterPro" id="IPR000582">
    <property type="entry name" value="Acyl-CoA-binding_protein"/>
</dbReference>
<accession>A0A1R3RYY5</accession>
<dbReference type="GO" id="GO:0000062">
    <property type="term" value="F:fatty-acyl-CoA binding"/>
    <property type="evidence" value="ECO:0007669"/>
    <property type="project" value="InterPro"/>
</dbReference>
<dbReference type="SUPFAM" id="SSF47027">
    <property type="entry name" value="Acyl-CoA binding protein"/>
    <property type="match status" value="1"/>
</dbReference>
<evidence type="ECO:0000256" key="2">
    <source>
        <dbReference type="ARBA" id="ARBA00023121"/>
    </source>
</evidence>
<evidence type="ECO:0000259" key="3">
    <source>
        <dbReference type="PROSITE" id="PS51228"/>
    </source>
</evidence>
<dbReference type="PANTHER" id="PTHR23310">
    <property type="entry name" value="ACYL-COA-BINDING PROTEIN, ACBP"/>
    <property type="match status" value="1"/>
</dbReference>
<dbReference type="Proteomes" id="UP000188318">
    <property type="component" value="Unassembled WGS sequence"/>
</dbReference>
<dbReference type="AlphaFoldDB" id="A0A1R3RYY5"/>
<dbReference type="PROSITE" id="PS51228">
    <property type="entry name" value="ACB_2"/>
    <property type="match status" value="1"/>
</dbReference>
<feature type="domain" description="ACB" evidence="3">
    <location>
        <begin position="59"/>
        <end position="142"/>
    </location>
</feature>
<dbReference type="Pfam" id="PF00887">
    <property type="entry name" value="ACBP"/>
    <property type="match status" value="1"/>
</dbReference>
<name>A0A1R3RYY5_ASPC5</name>
<sequence length="144" mass="15925">MSVPKFTESLSTAQSGAKFTPEVQTAANKIDTSALSAAIEIVLAGDDNATVEGEQATALKNGFEFATELVKMLTSEPGTEEKLALYKYFKRSRNETPAQPSFYQMEAKFKYNAWKEISHISQAKAQALYIKEVNALIEKYGTRD</sequence>
<dbReference type="EMBL" id="KV907494">
    <property type="protein sequence ID" value="OOF99698.1"/>
    <property type="molecule type" value="Genomic_DNA"/>
</dbReference>
<dbReference type="InterPro" id="IPR035984">
    <property type="entry name" value="Acyl-CoA-binding_sf"/>
</dbReference>
<gene>
    <name evidence="4" type="ORF">ASPCADRAFT_203464</name>
</gene>
<dbReference type="OrthoDB" id="346910at2759"/>
<dbReference type="PANTHER" id="PTHR23310:SF62">
    <property type="entry name" value="ACYL-COA BINDING PROTEIN 1, ISOFORM A"/>
    <property type="match status" value="1"/>
</dbReference>
<proteinExistence type="inferred from homology"/>
<dbReference type="GO" id="GO:0006631">
    <property type="term" value="P:fatty acid metabolic process"/>
    <property type="evidence" value="ECO:0007669"/>
    <property type="project" value="TreeGrafter"/>
</dbReference>
<dbReference type="OMA" id="MEKPGMF"/>
<dbReference type="Gene3D" id="1.20.80.10">
    <property type="match status" value="1"/>
</dbReference>
<dbReference type="VEuPathDB" id="FungiDB:ASPCADRAFT_203464"/>
<evidence type="ECO:0000313" key="5">
    <source>
        <dbReference type="Proteomes" id="UP000188318"/>
    </source>
</evidence>
<protein>
    <recommendedName>
        <fullName evidence="3">ACB domain-containing protein</fullName>
    </recommendedName>
</protein>
<evidence type="ECO:0000313" key="4">
    <source>
        <dbReference type="EMBL" id="OOF99698.1"/>
    </source>
</evidence>
<keyword evidence="5" id="KW-1185">Reference proteome</keyword>
<comment type="similarity">
    <text evidence="1">Belongs to the ACBP family.</text>
</comment>
<organism evidence="4 5">
    <name type="scientific">Aspergillus carbonarius (strain ITEM 5010)</name>
    <dbReference type="NCBI Taxonomy" id="602072"/>
    <lineage>
        <taxon>Eukaryota</taxon>
        <taxon>Fungi</taxon>
        <taxon>Dikarya</taxon>
        <taxon>Ascomycota</taxon>
        <taxon>Pezizomycotina</taxon>
        <taxon>Eurotiomycetes</taxon>
        <taxon>Eurotiomycetidae</taxon>
        <taxon>Eurotiales</taxon>
        <taxon>Aspergillaceae</taxon>
        <taxon>Aspergillus</taxon>
        <taxon>Aspergillus subgen. Circumdati</taxon>
    </lineage>
</organism>
<keyword evidence="2" id="KW-0446">Lipid-binding</keyword>